<evidence type="ECO:0000256" key="1">
    <source>
        <dbReference type="SAM" id="MobiDB-lite"/>
    </source>
</evidence>
<dbReference type="AlphaFoldDB" id="A0A9P6AI30"/>
<proteinExistence type="predicted"/>
<organism evidence="2 3">
    <name type="scientific">Hydnum rufescens UP504</name>
    <dbReference type="NCBI Taxonomy" id="1448309"/>
    <lineage>
        <taxon>Eukaryota</taxon>
        <taxon>Fungi</taxon>
        <taxon>Dikarya</taxon>
        <taxon>Basidiomycota</taxon>
        <taxon>Agaricomycotina</taxon>
        <taxon>Agaricomycetes</taxon>
        <taxon>Cantharellales</taxon>
        <taxon>Hydnaceae</taxon>
        <taxon>Hydnum</taxon>
    </lineage>
</organism>
<reference evidence="2" key="1">
    <citation type="journal article" date="2020" name="Nat. Commun.">
        <title>Large-scale genome sequencing of mycorrhizal fungi provides insights into the early evolution of symbiotic traits.</title>
        <authorList>
            <person name="Miyauchi S."/>
            <person name="Kiss E."/>
            <person name="Kuo A."/>
            <person name="Drula E."/>
            <person name="Kohler A."/>
            <person name="Sanchez-Garcia M."/>
            <person name="Morin E."/>
            <person name="Andreopoulos B."/>
            <person name="Barry K.W."/>
            <person name="Bonito G."/>
            <person name="Buee M."/>
            <person name="Carver A."/>
            <person name="Chen C."/>
            <person name="Cichocki N."/>
            <person name="Clum A."/>
            <person name="Culley D."/>
            <person name="Crous P.W."/>
            <person name="Fauchery L."/>
            <person name="Girlanda M."/>
            <person name="Hayes R.D."/>
            <person name="Keri Z."/>
            <person name="LaButti K."/>
            <person name="Lipzen A."/>
            <person name="Lombard V."/>
            <person name="Magnuson J."/>
            <person name="Maillard F."/>
            <person name="Murat C."/>
            <person name="Nolan M."/>
            <person name="Ohm R.A."/>
            <person name="Pangilinan J."/>
            <person name="Pereira M.F."/>
            <person name="Perotto S."/>
            <person name="Peter M."/>
            <person name="Pfister S."/>
            <person name="Riley R."/>
            <person name="Sitrit Y."/>
            <person name="Stielow J.B."/>
            <person name="Szollosi G."/>
            <person name="Zifcakova L."/>
            <person name="Stursova M."/>
            <person name="Spatafora J.W."/>
            <person name="Tedersoo L."/>
            <person name="Vaario L.M."/>
            <person name="Yamada A."/>
            <person name="Yan M."/>
            <person name="Wang P."/>
            <person name="Xu J."/>
            <person name="Bruns T."/>
            <person name="Baldrian P."/>
            <person name="Vilgalys R."/>
            <person name="Dunand C."/>
            <person name="Henrissat B."/>
            <person name="Grigoriev I.V."/>
            <person name="Hibbett D."/>
            <person name="Nagy L.G."/>
            <person name="Martin F.M."/>
        </authorList>
    </citation>
    <scope>NUCLEOTIDE SEQUENCE</scope>
    <source>
        <strain evidence="2">UP504</strain>
    </source>
</reference>
<dbReference type="Proteomes" id="UP000886523">
    <property type="component" value="Unassembled WGS sequence"/>
</dbReference>
<comment type="caution">
    <text evidence="2">The sequence shown here is derived from an EMBL/GenBank/DDBJ whole genome shotgun (WGS) entry which is preliminary data.</text>
</comment>
<feature type="region of interest" description="Disordered" evidence="1">
    <location>
        <begin position="173"/>
        <end position="200"/>
    </location>
</feature>
<gene>
    <name evidence="2" type="ORF">BS47DRAFT_1367481</name>
</gene>
<name>A0A9P6AI30_9AGAM</name>
<evidence type="ECO:0000313" key="3">
    <source>
        <dbReference type="Proteomes" id="UP000886523"/>
    </source>
</evidence>
<keyword evidence="3" id="KW-1185">Reference proteome</keyword>
<accession>A0A9P6AI30</accession>
<dbReference type="EMBL" id="MU129117">
    <property type="protein sequence ID" value="KAF9506277.1"/>
    <property type="molecule type" value="Genomic_DNA"/>
</dbReference>
<protein>
    <submittedName>
        <fullName evidence="2">Uncharacterized protein</fullName>
    </submittedName>
</protein>
<evidence type="ECO:0000313" key="2">
    <source>
        <dbReference type="EMBL" id="KAF9506277.1"/>
    </source>
</evidence>
<sequence>MNPPVSCLCFFYLDIWLAPSSHQYYPFPWLWLVPWDPSWESRTSDDAGMFDDGETFKDAESLKGPGMLDSMAVSAEEDASDGLVDSEVEGNMAWFLPGLCTSISMRASQTYTINRRTWFSKKTVRESAGLTRANASKKKVRKWQPGLYMWGPPGFALMGDFSNLVGAPGAFRGDFGPSDKGPQGPLALNLENDWGPQRPV</sequence>